<organism evidence="2 3">
    <name type="scientific">Helicoverpa armigera</name>
    <name type="common">Cotton bollworm</name>
    <name type="synonym">Heliothis armigera</name>
    <dbReference type="NCBI Taxonomy" id="29058"/>
    <lineage>
        <taxon>Eukaryota</taxon>
        <taxon>Metazoa</taxon>
        <taxon>Ecdysozoa</taxon>
        <taxon>Arthropoda</taxon>
        <taxon>Hexapoda</taxon>
        <taxon>Insecta</taxon>
        <taxon>Pterygota</taxon>
        <taxon>Neoptera</taxon>
        <taxon>Endopterygota</taxon>
        <taxon>Lepidoptera</taxon>
        <taxon>Glossata</taxon>
        <taxon>Ditrysia</taxon>
        <taxon>Noctuoidea</taxon>
        <taxon>Noctuidae</taxon>
        <taxon>Heliothinae</taxon>
        <taxon>Helicoverpa</taxon>
    </lineage>
</organism>
<dbReference type="EMBL" id="KZ150223">
    <property type="protein sequence ID" value="PZC72082.1"/>
    <property type="molecule type" value="Genomic_DNA"/>
</dbReference>
<keyword evidence="3" id="KW-1185">Reference proteome</keyword>
<gene>
    <name evidence="2" type="primary">HaOG211952</name>
    <name evidence="2" type="ORF">B5X24_HaOG211952</name>
</gene>
<dbReference type="AlphaFoldDB" id="A0A2W1B8W5"/>
<feature type="region of interest" description="Disordered" evidence="1">
    <location>
        <begin position="94"/>
        <end position="115"/>
    </location>
</feature>
<evidence type="ECO:0000256" key="1">
    <source>
        <dbReference type="SAM" id="MobiDB-lite"/>
    </source>
</evidence>
<proteinExistence type="predicted"/>
<protein>
    <submittedName>
        <fullName evidence="2">Uncharacterized protein</fullName>
    </submittedName>
</protein>
<dbReference type="Proteomes" id="UP000249218">
    <property type="component" value="Unassembled WGS sequence"/>
</dbReference>
<sequence>MTQSVQELISRQEATFNNLKQLCINYKKDSPTRKNAEYLEERLSRLNTTWEKFVYNHQLLEEFEATDLQYFTDDVYGCTKRMYEDVLQDILKRKAELPTSTPSKTETSPSASTTK</sequence>
<evidence type="ECO:0000313" key="2">
    <source>
        <dbReference type="EMBL" id="PZC72082.1"/>
    </source>
</evidence>
<feature type="non-terminal residue" evidence="2">
    <location>
        <position position="115"/>
    </location>
</feature>
<feature type="compositionally biased region" description="Low complexity" evidence="1">
    <location>
        <begin position="98"/>
        <end position="115"/>
    </location>
</feature>
<name>A0A2W1B8W5_HELAM</name>
<reference evidence="2 3" key="1">
    <citation type="journal article" date="2017" name="BMC Biol.">
        <title>Genomic innovations, transcriptional plasticity and gene loss underlying the evolution and divergence of two highly polyphagous and invasive Helicoverpa pest species.</title>
        <authorList>
            <person name="Pearce S.L."/>
            <person name="Clarke D.F."/>
            <person name="East P.D."/>
            <person name="Elfekih S."/>
            <person name="Gordon K.H."/>
            <person name="Jermiin L.S."/>
            <person name="McGaughran A."/>
            <person name="Oakeshott J.G."/>
            <person name="Papanikolaou A."/>
            <person name="Perera O.P."/>
            <person name="Rane R.V."/>
            <person name="Richards S."/>
            <person name="Tay W.T."/>
            <person name="Walsh T.K."/>
            <person name="Anderson A."/>
            <person name="Anderson C.J."/>
            <person name="Asgari S."/>
            <person name="Board P.G."/>
            <person name="Bretschneider A."/>
            <person name="Campbell P.M."/>
            <person name="Chertemps T."/>
            <person name="Christeller J.T."/>
            <person name="Coppin C.W."/>
            <person name="Downes S.J."/>
            <person name="Duan G."/>
            <person name="Farnsworth C.A."/>
            <person name="Good R.T."/>
            <person name="Han L.B."/>
            <person name="Han Y.C."/>
            <person name="Hatje K."/>
            <person name="Horne I."/>
            <person name="Huang Y.P."/>
            <person name="Hughes D.S."/>
            <person name="Jacquin-Joly E."/>
            <person name="James W."/>
            <person name="Jhangiani S."/>
            <person name="Kollmar M."/>
            <person name="Kuwar S.S."/>
            <person name="Li S."/>
            <person name="Liu N.Y."/>
            <person name="Maibeche M.T."/>
            <person name="Miller J.R."/>
            <person name="Montagne N."/>
            <person name="Perry T."/>
            <person name="Qu J."/>
            <person name="Song S.V."/>
            <person name="Sutton G.G."/>
            <person name="Vogel H."/>
            <person name="Walenz B.P."/>
            <person name="Xu W."/>
            <person name="Zhang H.J."/>
            <person name="Zou Z."/>
            <person name="Batterham P."/>
            <person name="Edwards O.R."/>
            <person name="Feyereisen R."/>
            <person name="Gibbs R.A."/>
            <person name="Heckel D.G."/>
            <person name="McGrath A."/>
            <person name="Robin C."/>
            <person name="Scherer S.E."/>
            <person name="Worley K.C."/>
            <person name="Wu Y.D."/>
        </authorList>
    </citation>
    <scope>NUCLEOTIDE SEQUENCE [LARGE SCALE GENOMIC DNA]</scope>
    <source>
        <strain evidence="2">Harm_GR_Male_#8</strain>
        <tissue evidence="2">Whole organism</tissue>
    </source>
</reference>
<evidence type="ECO:0000313" key="3">
    <source>
        <dbReference type="Proteomes" id="UP000249218"/>
    </source>
</evidence>
<accession>A0A2W1B8W5</accession>